<evidence type="ECO:0000259" key="1">
    <source>
        <dbReference type="SMART" id="SM00849"/>
    </source>
</evidence>
<organism evidence="2 3">
    <name type="scientific">Lentibacillus halophilus</name>
    <dbReference type="NCBI Taxonomy" id="295065"/>
    <lineage>
        <taxon>Bacteria</taxon>
        <taxon>Bacillati</taxon>
        <taxon>Bacillota</taxon>
        <taxon>Bacilli</taxon>
        <taxon>Bacillales</taxon>
        <taxon>Bacillaceae</taxon>
        <taxon>Lentibacillus</taxon>
    </lineage>
</organism>
<dbReference type="Pfam" id="PF00753">
    <property type="entry name" value="Lactamase_B"/>
    <property type="match status" value="1"/>
</dbReference>
<dbReference type="RefSeq" id="WP_343752169.1">
    <property type="nucleotide sequence ID" value="NZ_BAAADM010000038.1"/>
</dbReference>
<dbReference type="SMART" id="SM00849">
    <property type="entry name" value="Lactamase_B"/>
    <property type="match status" value="1"/>
</dbReference>
<keyword evidence="3" id="KW-1185">Reference proteome</keyword>
<feature type="domain" description="Metallo-beta-lactamase" evidence="1">
    <location>
        <begin position="21"/>
        <end position="235"/>
    </location>
</feature>
<dbReference type="Gene3D" id="3.60.15.10">
    <property type="entry name" value="Ribonuclease Z/Hydroxyacylglutathione hydrolase-like"/>
    <property type="match status" value="1"/>
</dbReference>
<sequence>MTHQGPRIHPVIVPTSTILQSFNFYVVESDGALILIDAGLNSKSCWAHFNQVMNANGFEAADIDKIILTHSHDDHTGIVHHLLSEHDIPVYAHKNAAPRLNREWAYLHHRLAFFDQFYEEMGCRERGREHVALLRQRANEKESQALNTDISPLQEGDVIDGFEVIETPGHWPDHIVLCHRESGDVFAGDHILGHISSNAMMEPDTAGNKQHALLEYEHSLKKCTDYALQTAYTGHGGVVENPIALIERRLRGIDRKSEKIRTLIGKRQPCTADTLARAFYEKAYDREFSLVISEIAGHLDRLETHQRVTKRKVDAEWVYSLS</sequence>
<name>A0ABP3J2Q3_9BACI</name>
<comment type="caution">
    <text evidence="2">The sequence shown here is derived from an EMBL/GenBank/DDBJ whole genome shotgun (WGS) entry which is preliminary data.</text>
</comment>
<dbReference type="EMBL" id="BAAADM010000038">
    <property type="protein sequence ID" value="GAA0438894.1"/>
    <property type="molecule type" value="Genomic_DNA"/>
</dbReference>
<dbReference type="SUPFAM" id="SSF56281">
    <property type="entry name" value="Metallo-hydrolase/oxidoreductase"/>
    <property type="match status" value="1"/>
</dbReference>
<evidence type="ECO:0000313" key="3">
    <source>
        <dbReference type="Proteomes" id="UP001501459"/>
    </source>
</evidence>
<accession>A0ABP3J2Q3</accession>
<dbReference type="PANTHER" id="PTHR23131:SF4">
    <property type="entry name" value="METALLO-BETA-LACTAMASE SUPERFAMILY POTEIN"/>
    <property type="match status" value="1"/>
</dbReference>
<evidence type="ECO:0000313" key="2">
    <source>
        <dbReference type="EMBL" id="GAA0438894.1"/>
    </source>
</evidence>
<dbReference type="PANTHER" id="PTHR23131">
    <property type="entry name" value="ENDORIBONUCLEASE LACTB2"/>
    <property type="match status" value="1"/>
</dbReference>
<protein>
    <submittedName>
        <fullName evidence="2">MBL fold metallo-hydrolase</fullName>
    </submittedName>
</protein>
<dbReference type="InterPro" id="IPR050662">
    <property type="entry name" value="Sec-metab_biosynth-thioest"/>
</dbReference>
<dbReference type="Proteomes" id="UP001501459">
    <property type="component" value="Unassembled WGS sequence"/>
</dbReference>
<dbReference type="InterPro" id="IPR001279">
    <property type="entry name" value="Metallo-B-lactamas"/>
</dbReference>
<gene>
    <name evidence="2" type="ORF">GCM10008983_14750</name>
</gene>
<proteinExistence type="predicted"/>
<reference evidence="3" key="1">
    <citation type="journal article" date="2019" name="Int. J. Syst. Evol. Microbiol.">
        <title>The Global Catalogue of Microorganisms (GCM) 10K type strain sequencing project: providing services to taxonomists for standard genome sequencing and annotation.</title>
        <authorList>
            <consortium name="The Broad Institute Genomics Platform"/>
            <consortium name="The Broad Institute Genome Sequencing Center for Infectious Disease"/>
            <person name="Wu L."/>
            <person name="Ma J."/>
        </authorList>
    </citation>
    <scope>NUCLEOTIDE SEQUENCE [LARGE SCALE GENOMIC DNA]</scope>
    <source>
        <strain evidence="3">JCM 12149</strain>
    </source>
</reference>
<dbReference type="InterPro" id="IPR036866">
    <property type="entry name" value="RibonucZ/Hydroxyglut_hydro"/>
</dbReference>